<evidence type="ECO:0000256" key="1">
    <source>
        <dbReference type="ARBA" id="ARBA00022679"/>
    </source>
</evidence>
<dbReference type="CDD" id="cd00303">
    <property type="entry name" value="retropepsin_like"/>
    <property type="match status" value="1"/>
</dbReference>
<dbReference type="PANTHER" id="PTHR33067">
    <property type="entry name" value="RNA-DIRECTED DNA POLYMERASE-RELATED"/>
    <property type="match status" value="1"/>
</dbReference>
<keyword evidence="4" id="KW-0255">Endonuclease</keyword>
<proteinExistence type="predicted"/>
<dbReference type="Proteomes" id="UP000818029">
    <property type="component" value="Chromosome D05"/>
</dbReference>
<gene>
    <name evidence="10" type="primary">LOC107941579</name>
</gene>
<feature type="compositionally biased region" description="Pro residues" evidence="7">
    <location>
        <begin position="131"/>
        <end position="141"/>
    </location>
</feature>
<sequence>MTPQRARELISIMAANSQQYRPNSEPTRRVNGVNDSSLEDKLDKLTNIVQSMLTEKKNLTQLCGICTTSEHPTDLCPILNENLTAHVDAVGGFPGPLQRRYDPFSNTYNPGWKDHLNLNYEVNPRYNPSYQPKPPQPPPKPSTSLEAIMERLAVDAAKYQQRTDASIQELTNQVSKLSMAVNHLESQGKLPSQTEPNPRQNASAITLRSGKILETVPDKSHRQDKEWEKQIFNPKAGLESEIQKPVMMPTVTMPPSFLGRLAKDKKDNEEKEILETFRKVEVKIPLLDAIKQTPHYAKFLKELCTSKRRLIGNERVNVGENVSAILQKKVPPKYKDQCMFAISCEIGNVGIKKAMCDLGASINVMPYPIYKSINMGHLKETGVIIQLADRSVVYPEGLLEDVLAKVNELVFLVDFYIINIEDDNSTNSSDILLGKPFLSTASAKIDVRSGTLTMEFNDEIVKFNVYEAMGHPNSLSNISNIDIIDCLTQSYSEYHDFDELETILYRSIDMDVLSHLEELSIIEDPLREIVKHLETQPSLTNRGNQFELLPSQTKMLPSILQPPTFELKALPDHLKILFSHQFKDEEESLVRVLRDYKEAIGWTIADIKGLSPSTCMHRISIEDNTKPKRDAERRLNPPMMEVVKKEIQKLLDVGMIYPISDSDWRCMVSIFSDYVEKIIEVFMDDFTVYEIGLCSHNATPNWNFPFEIICDVSDRSVGAVLGQRIGKEPHVLYYASKTLDAAQSNYTTTEKELLAVVFALDKFRSYLLGTKVIIFSDHTALKYLIGKKEAKPRLIRWILLLQEFDFEIRDKKGCENLVPDHLSRLSIPVDDTPLKDNFLDENLFSAKVIHPLYADIVNYLDTGTVLSELPRSRKDKIKKYARYYIWYDPYLWKHYSDQYDTPRALISDRGTRFCNKIVSALMEKY</sequence>
<dbReference type="Gene3D" id="3.10.20.370">
    <property type="match status" value="1"/>
</dbReference>
<evidence type="ECO:0000256" key="4">
    <source>
        <dbReference type="ARBA" id="ARBA00022759"/>
    </source>
</evidence>
<keyword evidence="1" id="KW-0808">Transferase</keyword>
<keyword evidence="9" id="KW-1185">Reference proteome</keyword>
<keyword evidence="3" id="KW-0540">Nuclease</keyword>
<dbReference type="PANTHER" id="PTHR33067:SF15">
    <property type="entry name" value="RNA-DIRECTED DNA POLYMERASE"/>
    <property type="match status" value="1"/>
</dbReference>
<evidence type="ECO:0000256" key="2">
    <source>
        <dbReference type="ARBA" id="ARBA00022695"/>
    </source>
</evidence>
<evidence type="ECO:0000256" key="3">
    <source>
        <dbReference type="ARBA" id="ARBA00022722"/>
    </source>
</evidence>
<accession>A0ABM3A355</accession>
<evidence type="ECO:0000313" key="10">
    <source>
        <dbReference type="RefSeq" id="XP_040948598.1"/>
    </source>
</evidence>
<dbReference type="InterPro" id="IPR043502">
    <property type="entry name" value="DNA/RNA_pol_sf"/>
</dbReference>
<evidence type="ECO:0000256" key="6">
    <source>
        <dbReference type="ARBA" id="ARBA00022918"/>
    </source>
</evidence>
<evidence type="ECO:0000256" key="7">
    <source>
        <dbReference type="SAM" id="MobiDB-lite"/>
    </source>
</evidence>
<name>A0ABM3A355_GOSHI</name>
<dbReference type="InterPro" id="IPR041373">
    <property type="entry name" value="RT_RNaseH"/>
</dbReference>
<dbReference type="RefSeq" id="XP_040948598.1">
    <property type="nucleotide sequence ID" value="XM_041092664.1"/>
</dbReference>
<dbReference type="Gene3D" id="3.10.10.10">
    <property type="entry name" value="HIV Type 1 Reverse Transcriptase, subunit A, domain 1"/>
    <property type="match status" value="1"/>
</dbReference>
<evidence type="ECO:0000259" key="8">
    <source>
        <dbReference type="Pfam" id="PF17917"/>
    </source>
</evidence>
<feature type="domain" description="Reverse transcriptase RNase H-like" evidence="8">
    <location>
        <begin position="704"/>
        <end position="804"/>
    </location>
</feature>
<evidence type="ECO:0000256" key="5">
    <source>
        <dbReference type="ARBA" id="ARBA00022801"/>
    </source>
</evidence>
<dbReference type="GeneID" id="107941579"/>
<reference evidence="10" key="2">
    <citation type="submission" date="2025-08" db="UniProtKB">
        <authorList>
            <consortium name="RefSeq"/>
        </authorList>
    </citation>
    <scope>IDENTIFICATION</scope>
</reference>
<feature type="region of interest" description="Disordered" evidence="7">
    <location>
        <begin position="123"/>
        <end position="143"/>
    </location>
</feature>
<dbReference type="Gene3D" id="2.40.70.10">
    <property type="entry name" value="Acid Proteases"/>
    <property type="match status" value="1"/>
</dbReference>
<dbReference type="CDD" id="cd09274">
    <property type="entry name" value="RNase_HI_RT_Ty3"/>
    <property type="match status" value="1"/>
</dbReference>
<keyword evidence="2" id="KW-0548">Nucleotidyltransferase</keyword>
<protein>
    <recommendedName>
        <fullName evidence="8">Reverse transcriptase RNase H-like domain-containing protein</fullName>
    </recommendedName>
</protein>
<keyword evidence="6" id="KW-0695">RNA-directed DNA polymerase</keyword>
<dbReference type="SUPFAM" id="SSF56672">
    <property type="entry name" value="DNA/RNA polymerases"/>
    <property type="match status" value="1"/>
</dbReference>
<evidence type="ECO:0000313" key="9">
    <source>
        <dbReference type="Proteomes" id="UP000818029"/>
    </source>
</evidence>
<dbReference type="Pfam" id="PF17917">
    <property type="entry name" value="RT_RNaseH"/>
    <property type="match status" value="1"/>
</dbReference>
<keyword evidence="5" id="KW-0378">Hydrolase</keyword>
<dbReference type="InterPro" id="IPR021109">
    <property type="entry name" value="Peptidase_aspartic_dom_sf"/>
</dbReference>
<organism evidence="9 10">
    <name type="scientific">Gossypium hirsutum</name>
    <name type="common">Upland cotton</name>
    <name type="synonym">Gossypium mexicanum</name>
    <dbReference type="NCBI Taxonomy" id="3635"/>
    <lineage>
        <taxon>Eukaryota</taxon>
        <taxon>Viridiplantae</taxon>
        <taxon>Streptophyta</taxon>
        <taxon>Embryophyta</taxon>
        <taxon>Tracheophyta</taxon>
        <taxon>Spermatophyta</taxon>
        <taxon>Magnoliopsida</taxon>
        <taxon>eudicotyledons</taxon>
        <taxon>Gunneridae</taxon>
        <taxon>Pentapetalae</taxon>
        <taxon>rosids</taxon>
        <taxon>malvids</taxon>
        <taxon>Malvales</taxon>
        <taxon>Malvaceae</taxon>
        <taxon>Malvoideae</taxon>
        <taxon>Gossypium</taxon>
    </lineage>
</organism>
<reference evidence="9" key="1">
    <citation type="journal article" date="2020" name="Nat. Genet.">
        <title>Genomic diversifications of five Gossypium allopolyploid species and their impact on cotton improvement.</title>
        <authorList>
            <person name="Chen Z.J."/>
            <person name="Sreedasyam A."/>
            <person name="Ando A."/>
            <person name="Song Q."/>
            <person name="De Santiago L.M."/>
            <person name="Hulse-Kemp A.M."/>
            <person name="Ding M."/>
            <person name="Ye W."/>
            <person name="Kirkbride R.C."/>
            <person name="Jenkins J."/>
            <person name="Plott C."/>
            <person name="Lovell J."/>
            <person name="Lin Y.M."/>
            <person name="Vaughn R."/>
            <person name="Liu B."/>
            <person name="Simpson S."/>
            <person name="Scheffler B.E."/>
            <person name="Wen L."/>
            <person name="Saski C.A."/>
            <person name="Grover C.E."/>
            <person name="Hu G."/>
            <person name="Conover J.L."/>
            <person name="Carlson J.W."/>
            <person name="Shu S."/>
            <person name="Boston L.B."/>
            <person name="Williams M."/>
            <person name="Peterson D.G."/>
            <person name="McGee K."/>
            <person name="Jones D.C."/>
            <person name="Wendel J.F."/>
            <person name="Stelly D.M."/>
            <person name="Grimwood J."/>
            <person name="Schmutz J."/>
        </authorList>
    </citation>
    <scope>NUCLEOTIDE SEQUENCE [LARGE SCALE GENOMIC DNA]</scope>
    <source>
        <strain evidence="9">cv. TM-1</strain>
    </source>
</reference>